<dbReference type="GO" id="GO:0003676">
    <property type="term" value="F:nucleic acid binding"/>
    <property type="evidence" value="ECO:0007669"/>
    <property type="project" value="InterPro"/>
</dbReference>
<proteinExistence type="predicted"/>
<feature type="domain" description="Reverse transcriptase zinc-binding" evidence="3">
    <location>
        <begin position="122"/>
        <end position="207"/>
    </location>
</feature>
<feature type="chain" id="PRO_5029749217" description="Reverse transcriptase zinc-binding domain-containing protein" evidence="1">
    <location>
        <begin position="22"/>
        <end position="453"/>
    </location>
</feature>
<dbReference type="CDD" id="cd06222">
    <property type="entry name" value="RNase_H_like"/>
    <property type="match status" value="1"/>
</dbReference>
<dbReference type="Pfam" id="PF13456">
    <property type="entry name" value="RVT_3"/>
    <property type="match status" value="1"/>
</dbReference>
<dbReference type="AlphaFoldDB" id="A0A7J6E568"/>
<gene>
    <name evidence="4" type="ORF">F8388_017760</name>
</gene>
<dbReference type="PANTHER" id="PTHR47074:SF11">
    <property type="entry name" value="REVERSE TRANSCRIPTASE-LIKE PROTEIN"/>
    <property type="match status" value="1"/>
</dbReference>
<reference evidence="4 5" key="1">
    <citation type="journal article" date="2020" name="bioRxiv">
        <title>Sequence and annotation of 42 cannabis genomes reveals extensive copy number variation in cannabinoid synthesis and pathogen resistance genes.</title>
        <authorList>
            <person name="Mckernan K.J."/>
            <person name="Helbert Y."/>
            <person name="Kane L.T."/>
            <person name="Ebling H."/>
            <person name="Zhang L."/>
            <person name="Liu B."/>
            <person name="Eaton Z."/>
            <person name="Mclaughlin S."/>
            <person name="Kingan S."/>
            <person name="Baybayan P."/>
            <person name="Concepcion G."/>
            <person name="Jordan M."/>
            <person name="Riva A."/>
            <person name="Barbazuk W."/>
            <person name="Harkins T."/>
        </authorList>
    </citation>
    <scope>NUCLEOTIDE SEQUENCE [LARGE SCALE GENOMIC DNA]</scope>
    <source>
        <strain evidence="5">cv. Jamaican Lion 4</strain>
        <tissue evidence="4">Leaf</tissue>
    </source>
</reference>
<dbReference type="SUPFAM" id="SSF53098">
    <property type="entry name" value="Ribonuclease H-like"/>
    <property type="match status" value="1"/>
</dbReference>
<feature type="signal peptide" evidence="1">
    <location>
        <begin position="1"/>
        <end position="21"/>
    </location>
</feature>
<accession>A0A7J6E568</accession>
<feature type="domain" description="RNase H type-1" evidence="2">
    <location>
        <begin position="322"/>
        <end position="435"/>
    </location>
</feature>
<evidence type="ECO:0000256" key="1">
    <source>
        <dbReference type="SAM" id="SignalP"/>
    </source>
</evidence>
<dbReference type="InterPro" id="IPR036397">
    <property type="entry name" value="RNaseH_sf"/>
</dbReference>
<dbReference type="Pfam" id="PF13966">
    <property type="entry name" value="zf-RVT"/>
    <property type="match status" value="1"/>
</dbReference>
<protein>
    <recommendedName>
        <fullName evidence="6">Reverse transcriptase zinc-binding domain-containing protein</fullName>
    </recommendedName>
</protein>
<evidence type="ECO:0000259" key="2">
    <source>
        <dbReference type="Pfam" id="PF13456"/>
    </source>
</evidence>
<evidence type="ECO:0008006" key="6">
    <source>
        <dbReference type="Google" id="ProtNLM"/>
    </source>
</evidence>
<name>A0A7J6E568_CANSA</name>
<evidence type="ECO:0000313" key="5">
    <source>
        <dbReference type="Proteomes" id="UP000525078"/>
    </source>
</evidence>
<dbReference type="InterPro" id="IPR012337">
    <property type="entry name" value="RNaseH-like_sf"/>
</dbReference>
<comment type="caution">
    <text evidence="4">The sequence shown here is derived from an EMBL/GenBank/DDBJ whole genome shotgun (WGS) entry which is preliminary data.</text>
</comment>
<evidence type="ECO:0000259" key="3">
    <source>
        <dbReference type="Pfam" id="PF13966"/>
    </source>
</evidence>
<dbReference type="Proteomes" id="UP000525078">
    <property type="component" value="Unassembled WGS sequence"/>
</dbReference>
<dbReference type="InterPro" id="IPR002156">
    <property type="entry name" value="RNaseH_domain"/>
</dbReference>
<dbReference type="InterPro" id="IPR044730">
    <property type="entry name" value="RNase_H-like_dom_plant"/>
</dbReference>
<evidence type="ECO:0000313" key="4">
    <source>
        <dbReference type="EMBL" id="KAF4353585.1"/>
    </source>
</evidence>
<dbReference type="PANTHER" id="PTHR47074">
    <property type="entry name" value="BNAC02G40300D PROTEIN"/>
    <property type="match status" value="1"/>
</dbReference>
<dbReference type="GO" id="GO:0004523">
    <property type="term" value="F:RNA-DNA hybrid ribonuclease activity"/>
    <property type="evidence" value="ECO:0007669"/>
    <property type="project" value="InterPro"/>
</dbReference>
<keyword evidence="1" id="KW-0732">Signal</keyword>
<sequence>MRFLFVLFSSVASWGARGIFASRDLIRKESCWMLGNGLSIGLWSSSWVPWIEWDEFLAAFNPMIRPKQPILAQFLLGNGELNIYSLSCWLRPSFLDRLKSLPRLPSTQHDILFWKDSQDGKFSIKAAYRSITKNRHGGVDRLYKTLWKYPFGERVKLFLWKVGRDILPCGQRLQSLFGNASSCVLCDGDSDSLVHLFFHCPVARFCWFRSSWGIRSDLLQFNSSRDIVEWILFPPFPDNVDLDRFSIFAAHLCYHMWSTRNKCFHEGLRDTPEGIFKGILHSVSSFDPKDCEFPPSVACDPPTLFDLGSVNRVNLFVDAAVRDNMGFYVVLAIDSSGKVLEAYARKEVVVSPLDAEVRAILNAFSRCLSCGWPATMIFSDCKVAVDAILARHVPSWQLYPTFLQLFHLCDLGSSCNVSWISRVNNGAAHKLAAWAASQNFCDFFDPYVVNSAM</sequence>
<dbReference type="Gene3D" id="3.30.420.10">
    <property type="entry name" value="Ribonuclease H-like superfamily/Ribonuclease H"/>
    <property type="match status" value="1"/>
</dbReference>
<dbReference type="InterPro" id="IPR052929">
    <property type="entry name" value="RNase_H-like_EbsB-rel"/>
</dbReference>
<dbReference type="EMBL" id="JAATIP010000292">
    <property type="protein sequence ID" value="KAF4353585.1"/>
    <property type="molecule type" value="Genomic_DNA"/>
</dbReference>
<dbReference type="InterPro" id="IPR026960">
    <property type="entry name" value="RVT-Znf"/>
</dbReference>
<organism evidence="4 5">
    <name type="scientific">Cannabis sativa</name>
    <name type="common">Hemp</name>
    <name type="synonym">Marijuana</name>
    <dbReference type="NCBI Taxonomy" id="3483"/>
    <lineage>
        <taxon>Eukaryota</taxon>
        <taxon>Viridiplantae</taxon>
        <taxon>Streptophyta</taxon>
        <taxon>Embryophyta</taxon>
        <taxon>Tracheophyta</taxon>
        <taxon>Spermatophyta</taxon>
        <taxon>Magnoliopsida</taxon>
        <taxon>eudicotyledons</taxon>
        <taxon>Gunneridae</taxon>
        <taxon>Pentapetalae</taxon>
        <taxon>rosids</taxon>
        <taxon>fabids</taxon>
        <taxon>Rosales</taxon>
        <taxon>Cannabaceae</taxon>
        <taxon>Cannabis</taxon>
    </lineage>
</organism>